<gene>
    <name evidence="2" type="ORF">D7X12_02385</name>
</gene>
<comment type="caution">
    <text evidence="2">The sequence shown here is derived from an EMBL/GenBank/DDBJ whole genome shotgun (WGS) entry which is preliminary data.</text>
</comment>
<dbReference type="GO" id="GO:0043565">
    <property type="term" value="F:sequence-specific DNA binding"/>
    <property type="evidence" value="ECO:0007669"/>
    <property type="project" value="InterPro"/>
</dbReference>
<name>A0A3A8NVT9_9BACT</name>
<dbReference type="InterPro" id="IPR009057">
    <property type="entry name" value="Homeodomain-like_sf"/>
</dbReference>
<dbReference type="EMBL" id="RAWG01000008">
    <property type="protein sequence ID" value="RKH47609.1"/>
    <property type="molecule type" value="Genomic_DNA"/>
</dbReference>
<dbReference type="Gene3D" id="1.10.10.60">
    <property type="entry name" value="Homeodomain-like"/>
    <property type="match status" value="1"/>
</dbReference>
<dbReference type="InterPro" id="IPR002197">
    <property type="entry name" value="HTH_Fis"/>
</dbReference>
<dbReference type="AlphaFoldDB" id="A0A3A8NVT9"/>
<evidence type="ECO:0000259" key="1">
    <source>
        <dbReference type="Pfam" id="PF02954"/>
    </source>
</evidence>
<protein>
    <recommendedName>
        <fullName evidence="1">DNA binding HTH domain-containing protein</fullName>
    </recommendedName>
</protein>
<dbReference type="Pfam" id="PF02954">
    <property type="entry name" value="HTH_8"/>
    <property type="match status" value="1"/>
</dbReference>
<dbReference type="PRINTS" id="PR01590">
    <property type="entry name" value="HTHFIS"/>
</dbReference>
<organism evidence="2 3">
    <name type="scientific">Corallococcus sicarius</name>
    <dbReference type="NCBI Taxonomy" id="2316726"/>
    <lineage>
        <taxon>Bacteria</taxon>
        <taxon>Pseudomonadati</taxon>
        <taxon>Myxococcota</taxon>
        <taxon>Myxococcia</taxon>
        <taxon>Myxococcales</taxon>
        <taxon>Cystobacterineae</taxon>
        <taxon>Myxococcaceae</taxon>
        <taxon>Corallococcus</taxon>
    </lineage>
</organism>
<dbReference type="SUPFAM" id="SSF46689">
    <property type="entry name" value="Homeodomain-like"/>
    <property type="match status" value="1"/>
</dbReference>
<reference evidence="3" key="1">
    <citation type="submission" date="2018-09" db="EMBL/GenBank/DDBJ databases">
        <authorList>
            <person name="Livingstone P.G."/>
            <person name="Whitworth D.E."/>
        </authorList>
    </citation>
    <scope>NUCLEOTIDE SEQUENCE [LARGE SCALE GENOMIC DNA]</scope>
    <source>
        <strain evidence="3">CA040B</strain>
    </source>
</reference>
<feature type="domain" description="DNA binding HTH" evidence="1">
    <location>
        <begin position="26"/>
        <end position="61"/>
    </location>
</feature>
<proteinExistence type="predicted"/>
<keyword evidence="3" id="KW-1185">Reference proteome</keyword>
<accession>A0A3A8NVT9</accession>
<sequence length="79" mass="8877">MSISREGLSFPRDCSKRCSKAPGTYERDLIVAALEGAKGNRSEATRRLDISRATLHDKLRKVRARRRGRGRRLSLTAHG</sequence>
<evidence type="ECO:0000313" key="2">
    <source>
        <dbReference type="EMBL" id="RKH47609.1"/>
    </source>
</evidence>
<dbReference type="Proteomes" id="UP000273405">
    <property type="component" value="Unassembled WGS sequence"/>
</dbReference>
<evidence type="ECO:0000313" key="3">
    <source>
        <dbReference type="Proteomes" id="UP000273405"/>
    </source>
</evidence>